<evidence type="ECO:0000256" key="2">
    <source>
        <dbReference type="ARBA" id="ARBA00005179"/>
    </source>
</evidence>
<reference evidence="8" key="2">
    <citation type="submission" date="2023-07" db="EMBL/GenBank/DDBJ databases">
        <authorList>
            <consortium name="Lawrence Berkeley National Laboratory"/>
            <person name="Haridas S."/>
            <person name="Hensen N."/>
            <person name="Bonometti L."/>
            <person name="Westerberg I."/>
            <person name="Brannstrom I.O."/>
            <person name="Guillou S."/>
            <person name="Cros-Aarteil S."/>
            <person name="Calhoun S."/>
            <person name="Kuo A."/>
            <person name="Mondo S."/>
            <person name="Pangilinan J."/>
            <person name="Riley R."/>
            <person name="LaButti K."/>
            <person name="Andreopoulos B."/>
            <person name="Lipzen A."/>
            <person name="Chen C."/>
            <person name="Yanf M."/>
            <person name="Daum C."/>
            <person name="Ng V."/>
            <person name="Clum A."/>
            <person name="Steindorff A."/>
            <person name="Ohm R."/>
            <person name="Martin F."/>
            <person name="Silar P."/>
            <person name="Natvig D."/>
            <person name="Lalanne C."/>
            <person name="Gautier V."/>
            <person name="Ament-velasquez S.L."/>
            <person name="Kruys A."/>
            <person name="Hutchinson M.I."/>
            <person name="Powell A.J."/>
            <person name="Barry K."/>
            <person name="Miller A.N."/>
            <person name="Grigoriev I.V."/>
            <person name="Debuchy R."/>
            <person name="Gladieux P."/>
            <person name="Thoren M.H."/>
            <person name="Johannesson H."/>
        </authorList>
    </citation>
    <scope>NUCLEOTIDE SEQUENCE</scope>
    <source>
        <strain evidence="8">FGSC 1904</strain>
    </source>
</reference>
<reference evidence="8" key="1">
    <citation type="journal article" date="2023" name="Mol. Phylogenet. Evol.">
        <title>Genome-scale phylogeny and comparative genomics of the fungal order Sordariales.</title>
        <authorList>
            <person name="Hensen N."/>
            <person name="Bonometti L."/>
            <person name="Westerberg I."/>
            <person name="Brannstrom I.O."/>
            <person name="Guillou S."/>
            <person name="Cros-Aarteil S."/>
            <person name="Calhoun S."/>
            <person name="Haridas S."/>
            <person name="Kuo A."/>
            <person name="Mondo S."/>
            <person name="Pangilinan J."/>
            <person name="Riley R."/>
            <person name="LaButti K."/>
            <person name="Andreopoulos B."/>
            <person name="Lipzen A."/>
            <person name="Chen C."/>
            <person name="Yan M."/>
            <person name="Daum C."/>
            <person name="Ng V."/>
            <person name="Clum A."/>
            <person name="Steindorff A."/>
            <person name="Ohm R.A."/>
            <person name="Martin F."/>
            <person name="Silar P."/>
            <person name="Natvig D.O."/>
            <person name="Lalanne C."/>
            <person name="Gautier V."/>
            <person name="Ament-Velasquez S.L."/>
            <person name="Kruys A."/>
            <person name="Hutchinson M.I."/>
            <person name="Powell A.J."/>
            <person name="Barry K."/>
            <person name="Miller A.N."/>
            <person name="Grigoriev I.V."/>
            <person name="Debuchy R."/>
            <person name="Gladieux P."/>
            <person name="Hiltunen Thoren M."/>
            <person name="Johannesson H."/>
        </authorList>
    </citation>
    <scope>NUCLEOTIDE SEQUENCE</scope>
    <source>
        <strain evidence="8">FGSC 1904</strain>
    </source>
</reference>
<dbReference type="GO" id="GO:0016020">
    <property type="term" value="C:membrane"/>
    <property type="evidence" value="ECO:0007669"/>
    <property type="project" value="UniProtKB-SubCell"/>
</dbReference>
<feature type="transmembrane region" description="Helical" evidence="7">
    <location>
        <begin position="192"/>
        <end position="216"/>
    </location>
</feature>
<feature type="transmembrane region" description="Helical" evidence="7">
    <location>
        <begin position="112"/>
        <end position="134"/>
    </location>
</feature>
<comment type="pathway">
    <text evidence="2">Secondary metabolite biosynthesis.</text>
</comment>
<keyword evidence="4 7" id="KW-0812">Transmembrane</keyword>
<dbReference type="AlphaFoldDB" id="A0AAE0NRH7"/>
<evidence type="ECO:0000256" key="7">
    <source>
        <dbReference type="SAM" id="Phobius"/>
    </source>
</evidence>
<sequence length="284" mass="31811">MGSNDVPPAHCPSWVVPTSIALLGVGVLFWDATYILMTRRALVTKTYGMPLFALALNVSWELIYAFYVSEMLLEKLAFAFWLLLDIGLIYTTVKFGPAAWRLTNPWVGRHIGWIFALMTVVGCWGHYAFAAWWMSEPHRGSGDKTGKFWAGRDGYDATEVAFWSAAVCQLAGSAGSLAMLMSRGHSGGTSYLIWLCRTIGTLVGLVLANVFLWWFWPEAHGFVFNPFAIFLWGTSLVCDITYPFVLWQVRRSEVVLPDGTLAMRMSRPREAAIAAPENHDKKKQ</sequence>
<comment type="subcellular location">
    <subcellularLocation>
        <location evidence="1">Membrane</location>
        <topology evidence="1">Multi-pass membrane protein</topology>
    </subcellularLocation>
</comment>
<organism evidence="8 9">
    <name type="scientific">Sordaria brevicollis</name>
    <dbReference type="NCBI Taxonomy" id="83679"/>
    <lineage>
        <taxon>Eukaryota</taxon>
        <taxon>Fungi</taxon>
        <taxon>Dikarya</taxon>
        <taxon>Ascomycota</taxon>
        <taxon>Pezizomycotina</taxon>
        <taxon>Sordariomycetes</taxon>
        <taxon>Sordariomycetidae</taxon>
        <taxon>Sordariales</taxon>
        <taxon>Sordariaceae</taxon>
        <taxon>Sordaria</taxon>
    </lineage>
</organism>
<gene>
    <name evidence="8" type="ORF">B0T20DRAFT_111220</name>
</gene>
<evidence type="ECO:0000313" key="9">
    <source>
        <dbReference type="Proteomes" id="UP001281003"/>
    </source>
</evidence>
<evidence type="ECO:0000256" key="6">
    <source>
        <dbReference type="ARBA" id="ARBA00023136"/>
    </source>
</evidence>
<dbReference type="PANTHER" id="PTHR42038">
    <property type="match status" value="1"/>
</dbReference>
<keyword evidence="6 7" id="KW-0472">Membrane</keyword>
<feature type="transmembrane region" description="Helical" evidence="7">
    <location>
        <begin position="49"/>
        <end position="67"/>
    </location>
</feature>
<comment type="caution">
    <text evidence="8">The sequence shown here is derived from an EMBL/GenBank/DDBJ whole genome shotgun (WGS) entry which is preliminary data.</text>
</comment>
<keyword evidence="5 7" id="KW-1133">Transmembrane helix</keyword>
<dbReference type="Pfam" id="PF25129">
    <property type="entry name" value="Pyr4-TMTC"/>
    <property type="match status" value="1"/>
</dbReference>
<proteinExistence type="inferred from homology"/>
<evidence type="ECO:0000256" key="3">
    <source>
        <dbReference type="ARBA" id="ARBA00006757"/>
    </source>
</evidence>
<evidence type="ECO:0000256" key="4">
    <source>
        <dbReference type="ARBA" id="ARBA00022692"/>
    </source>
</evidence>
<feature type="transmembrane region" description="Helical" evidence="7">
    <location>
        <begin position="14"/>
        <end position="37"/>
    </location>
</feature>
<protein>
    <submittedName>
        <fullName evidence="8">Uncharacterized protein</fullName>
    </submittedName>
</protein>
<evidence type="ECO:0000256" key="1">
    <source>
        <dbReference type="ARBA" id="ARBA00004141"/>
    </source>
</evidence>
<feature type="transmembrane region" description="Helical" evidence="7">
    <location>
        <begin position="79"/>
        <end position="100"/>
    </location>
</feature>
<feature type="transmembrane region" description="Helical" evidence="7">
    <location>
        <begin position="222"/>
        <end position="242"/>
    </location>
</feature>
<comment type="similarity">
    <text evidence="3">Belongs to the paxB family.</text>
</comment>
<evidence type="ECO:0000256" key="5">
    <source>
        <dbReference type="ARBA" id="ARBA00022989"/>
    </source>
</evidence>
<dbReference type="Proteomes" id="UP001281003">
    <property type="component" value="Unassembled WGS sequence"/>
</dbReference>
<keyword evidence="9" id="KW-1185">Reference proteome</keyword>
<evidence type="ECO:0000313" key="8">
    <source>
        <dbReference type="EMBL" id="KAK3386344.1"/>
    </source>
</evidence>
<dbReference type="EMBL" id="JAUTDP010000019">
    <property type="protein sequence ID" value="KAK3386344.1"/>
    <property type="molecule type" value="Genomic_DNA"/>
</dbReference>
<dbReference type="PANTHER" id="PTHR42038:SF2">
    <property type="entry name" value="TERPENE CYCLASE AUSL"/>
    <property type="match status" value="1"/>
</dbReference>
<dbReference type="GO" id="GO:0016829">
    <property type="term" value="F:lyase activity"/>
    <property type="evidence" value="ECO:0007669"/>
    <property type="project" value="InterPro"/>
</dbReference>
<dbReference type="InterPro" id="IPR039020">
    <property type="entry name" value="PaxB-like"/>
</dbReference>
<accession>A0AAE0NRH7</accession>
<name>A0AAE0NRH7_SORBR</name>
<feature type="transmembrane region" description="Helical" evidence="7">
    <location>
        <begin position="160"/>
        <end position="180"/>
    </location>
</feature>